<proteinExistence type="predicted"/>
<dbReference type="EMBL" id="JADNRY010000211">
    <property type="protein sequence ID" value="KAF9061195.1"/>
    <property type="molecule type" value="Genomic_DNA"/>
</dbReference>
<accession>A0A9P5PFL0</accession>
<evidence type="ECO:0000313" key="2">
    <source>
        <dbReference type="EMBL" id="KAF9061195.1"/>
    </source>
</evidence>
<evidence type="ECO:0000313" key="3">
    <source>
        <dbReference type="Proteomes" id="UP000772434"/>
    </source>
</evidence>
<keyword evidence="3" id="KW-1185">Reference proteome</keyword>
<comment type="caution">
    <text evidence="2">The sequence shown here is derived from an EMBL/GenBank/DDBJ whole genome shotgun (WGS) entry which is preliminary data.</text>
</comment>
<evidence type="ECO:0000256" key="1">
    <source>
        <dbReference type="SAM" id="MobiDB-lite"/>
    </source>
</evidence>
<gene>
    <name evidence="2" type="ORF">BDP27DRAFT_1369880</name>
</gene>
<name>A0A9P5PFL0_9AGAR</name>
<sequence length="195" mass="21636">MAKRQSTHSDKLCFSVGDLGVGHFPLGRRSMGTHRSGLSFDVEVGLQSATSCGKRGGLAWSPASNSTLPISQLKSDLRAIEVYYSTAGSRVKFGVMQGYHLTKTFAWEAEGTQFFNTVKPFEKCSANHDKEKCCECLWGKIKHLLYGGSCTYTRVWIMKRGRLNTRRCTLGCTHGTGEHECRKQSDSQGGTDRRL</sequence>
<organism evidence="2 3">
    <name type="scientific">Rhodocollybia butyracea</name>
    <dbReference type="NCBI Taxonomy" id="206335"/>
    <lineage>
        <taxon>Eukaryota</taxon>
        <taxon>Fungi</taxon>
        <taxon>Dikarya</taxon>
        <taxon>Basidiomycota</taxon>
        <taxon>Agaricomycotina</taxon>
        <taxon>Agaricomycetes</taxon>
        <taxon>Agaricomycetidae</taxon>
        <taxon>Agaricales</taxon>
        <taxon>Marasmiineae</taxon>
        <taxon>Omphalotaceae</taxon>
        <taxon>Rhodocollybia</taxon>
    </lineage>
</organism>
<protein>
    <submittedName>
        <fullName evidence="2">Uncharacterized protein</fullName>
    </submittedName>
</protein>
<dbReference type="AlphaFoldDB" id="A0A9P5PFL0"/>
<feature type="region of interest" description="Disordered" evidence="1">
    <location>
        <begin position="176"/>
        <end position="195"/>
    </location>
</feature>
<reference evidence="2" key="1">
    <citation type="submission" date="2020-11" db="EMBL/GenBank/DDBJ databases">
        <authorList>
            <consortium name="DOE Joint Genome Institute"/>
            <person name="Ahrendt S."/>
            <person name="Riley R."/>
            <person name="Andreopoulos W."/>
            <person name="Labutti K."/>
            <person name="Pangilinan J."/>
            <person name="Ruiz-Duenas F.J."/>
            <person name="Barrasa J.M."/>
            <person name="Sanchez-Garcia M."/>
            <person name="Camarero S."/>
            <person name="Miyauchi S."/>
            <person name="Serrano A."/>
            <person name="Linde D."/>
            <person name="Babiker R."/>
            <person name="Drula E."/>
            <person name="Ayuso-Fernandez I."/>
            <person name="Pacheco R."/>
            <person name="Padilla G."/>
            <person name="Ferreira P."/>
            <person name="Barriuso J."/>
            <person name="Kellner H."/>
            <person name="Castanera R."/>
            <person name="Alfaro M."/>
            <person name="Ramirez L."/>
            <person name="Pisabarro A.G."/>
            <person name="Kuo A."/>
            <person name="Tritt A."/>
            <person name="Lipzen A."/>
            <person name="He G."/>
            <person name="Yan M."/>
            <person name="Ng V."/>
            <person name="Cullen D."/>
            <person name="Martin F."/>
            <person name="Rosso M.-N."/>
            <person name="Henrissat B."/>
            <person name="Hibbett D."/>
            <person name="Martinez A.T."/>
            <person name="Grigoriev I.V."/>
        </authorList>
    </citation>
    <scope>NUCLEOTIDE SEQUENCE</scope>
    <source>
        <strain evidence="2">AH 40177</strain>
    </source>
</reference>
<dbReference type="Proteomes" id="UP000772434">
    <property type="component" value="Unassembled WGS sequence"/>
</dbReference>